<dbReference type="SUPFAM" id="SSF51197">
    <property type="entry name" value="Clavaminate synthase-like"/>
    <property type="match status" value="1"/>
</dbReference>
<gene>
    <name evidence="4" type="ORF">EDB81DRAFT_700492</name>
</gene>
<dbReference type="GO" id="GO:0016491">
    <property type="term" value="F:oxidoreductase activity"/>
    <property type="evidence" value="ECO:0007669"/>
    <property type="project" value="UniProtKB-KW"/>
</dbReference>
<evidence type="ECO:0000313" key="5">
    <source>
        <dbReference type="Proteomes" id="UP000738349"/>
    </source>
</evidence>
<comment type="caution">
    <text evidence="4">The sequence shown here is derived from an EMBL/GenBank/DDBJ whole genome shotgun (WGS) entry which is preliminary data.</text>
</comment>
<dbReference type="PANTHER" id="PTHR47990">
    <property type="entry name" value="2-OXOGLUTARATE (2OG) AND FE(II)-DEPENDENT OXYGENASE SUPERFAMILY PROTEIN-RELATED"/>
    <property type="match status" value="1"/>
</dbReference>
<evidence type="ECO:0000259" key="3">
    <source>
        <dbReference type="PROSITE" id="PS51471"/>
    </source>
</evidence>
<dbReference type="GO" id="GO:0046872">
    <property type="term" value="F:metal ion binding"/>
    <property type="evidence" value="ECO:0007669"/>
    <property type="project" value="UniProtKB-KW"/>
</dbReference>
<proteinExistence type="inferred from homology"/>
<evidence type="ECO:0000256" key="2">
    <source>
        <dbReference type="RuleBase" id="RU003682"/>
    </source>
</evidence>
<protein>
    <recommendedName>
        <fullName evidence="3">Fe2OG dioxygenase domain-containing protein</fullName>
    </recommendedName>
</protein>
<sequence length="337" mass="37700">MSIPSIDFSAVSGSDPVSRRNVVHQVREACQSHGFFQLTGHGVPQSLLDAALEQSQDFFSLPLDLKEAYDKNIGGYNRGYERLRAQNFEKKTAGDLKEGYYFGMDLSEDHPMVKSRKFNMGPNKYPSDVTDAAKFQHVIDQYFNAMRDLAEKIIRVICDSLEVKDDWVSEFVETPIAILRLLHYPPQAPDASDLERGIGAHTDFGAITILLQDLVGGLQVWDRSESQWVDVTPTKGALVVNLGNLMMRWTNDRFLSNLHRVINKSGQERYSIPFFFSGNPDFLVKCFSNYQDTAEKAKYEPVTVGEWIAARYADTYGTSKGKAVGELSVAEASAASS</sequence>
<dbReference type="OrthoDB" id="288590at2759"/>
<dbReference type="EMBL" id="JAGMUV010000024">
    <property type="protein sequence ID" value="KAH7121583.1"/>
    <property type="molecule type" value="Genomic_DNA"/>
</dbReference>
<keyword evidence="2" id="KW-0408">Iron</keyword>
<dbReference type="GO" id="GO:0044283">
    <property type="term" value="P:small molecule biosynthetic process"/>
    <property type="evidence" value="ECO:0007669"/>
    <property type="project" value="UniProtKB-ARBA"/>
</dbReference>
<keyword evidence="5" id="KW-1185">Reference proteome</keyword>
<feature type="domain" description="Fe2OG dioxygenase" evidence="3">
    <location>
        <begin position="174"/>
        <end position="278"/>
    </location>
</feature>
<evidence type="ECO:0000313" key="4">
    <source>
        <dbReference type="EMBL" id="KAH7121583.1"/>
    </source>
</evidence>
<dbReference type="InterPro" id="IPR005123">
    <property type="entry name" value="Oxoglu/Fe-dep_dioxygenase_dom"/>
</dbReference>
<dbReference type="AlphaFoldDB" id="A0A9P9DLZ8"/>
<dbReference type="InterPro" id="IPR026992">
    <property type="entry name" value="DIOX_N"/>
</dbReference>
<dbReference type="Gene3D" id="2.60.120.330">
    <property type="entry name" value="B-lactam Antibiotic, Isopenicillin N Synthase, Chain"/>
    <property type="match status" value="1"/>
</dbReference>
<dbReference type="Proteomes" id="UP000738349">
    <property type="component" value="Unassembled WGS sequence"/>
</dbReference>
<dbReference type="Pfam" id="PF03171">
    <property type="entry name" value="2OG-FeII_Oxy"/>
    <property type="match status" value="1"/>
</dbReference>
<accession>A0A9P9DLZ8</accession>
<dbReference type="InterPro" id="IPR050231">
    <property type="entry name" value="Iron_ascorbate_oxido_reductase"/>
</dbReference>
<dbReference type="PRINTS" id="PR00682">
    <property type="entry name" value="IPNSYNTHASE"/>
</dbReference>
<dbReference type="InterPro" id="IPR044861">
    <property type="entry name" value="IPNS-like_FE2OG_OXY"/>
</dbReference>
<dbReference type="Pfam" id="PF14226">
    <property type="entry name" value="DIOX_N"/>
    <property type="match status" value="1"/>
</dbReference>
<keyword evidence="2" id="KW-0479">Metal-binding</keyword>
<dbReference type="PROSITE" id="PS51471">
    <property type="entry name" value="FE2OG_OXY"/>
    <property type="match status" value="1"/>
</dbReference>
<name>A0A9P9DLZ8_9HYPO</name>
<organism evidence="4 5">
    <name type="scientific">Dactylonectria macrodidyma</name>
    <dbReference type="NCBI Taxonomy" id="307937"/>
    <lineage>
        <taxon>Eukaryota</taxon>
        <taxon>Fungi</taxon>
        <taxon>Dikarya</taxon>
        <taxon>Ascomycota</taxon>
        <taxon>Pezizomycotina</taxon>
        <taxon>Sordariomycetes</taxon>
        <taxon>Hypocreomycetidae</taxon>
        <taxon>Hypocreales</taxon>
        <taxon>Nectriaceae</taxon>
        <taxon>Dactylonectria</taxon>
    </lineage>
</organism>
<reference evidence="4" key="1">
    <citation type="journal article" date="2021" name="Nat. Commun.">
        <title>Genetic determinants of endophytism in the Arabidopsis root mycobiome.</title>
        <authorList>
            <person name="Mesny F."/>
            <person name="Miyauchi S."/>
            <person name="Thiergart T."/>
            <person name="Pickel B."/>
            <person name="Atanasova L."/>
            <person name="Karlsson M."/>
            <person name="Huettel B."/>
            <person name="Barry K.W."/>
            <person name="Haridas S."/>
            <person name="Chen C."/>
            <person name="Bauer D."/>
            <person name="Andreopoulos W."/>
            <person name="Pangilinan J."/>
            <person name="LaButti K."/>
            <person name="Riley R."/>
            <person name="Lipzen A."/>
            <person name="Clum A."/>
            <person name="Drula E."/>
            <person name="Henrissat B."/>
            <person name="Kohler A."/>
            <person name="Grigoriev I.V."/>
            <person name="Martin F.M."/>
            <person name="Hacquard S."/>
        </authorList>
    </citation>
    <scope>NUCLEOTIDE SEQUENCE</scope>
    <source>
        <strain evidence="4">MPI-CAGE-AT-0147</strain>
    </source>
</reference>
<keyword evidence="2" id="KW-0560">Oxidoreductase</keyword>
<dbReference type="InterPro" id="IPR027443">
    <property type="entry name" value="IPNS-like_sf"/>
</dbReference>
<evidence type="ECO:0000256" key="1">
    <source>
        <dbReference type="ARBA" id="ARBA00008056"/>
    </source>
</evidence>
<comment type="similarity">
    <text evidence="1 2">Belongs to the iron/ascorbate-dependent oxidoreductase family.</text>
</comment>